<keyword evidence="9" id="KW-0573">Peptidoglycan synthesis</keyword>
<feature type="region of interest" description="Disordered" evidence="14">
    <location>
        <begin position="740"/>
        <end position="761"/>
    </location>
</feature>
<dbReference type="STRING" id="1224164.B843_01455"/>
<evidence type="ECO:0000313" key="17">
    <source>
        <dbReference type="EMBL" id="AHI21683.1"/>
    </source>
</evidence>
<dbReference type="InterPro" id="IPR005543">
    <property type="entry name" value="PASTA_dom"/>
</dbReference>
<dbReference type="PANTHER" id="PTHR32282:SF33">
    <property type="entry name" value="PEPTIDOGLYCAN GLYCOSYLTRANSFERASE"/>
    <property type="match status" value="1"/>
</dbReference>
<evidence type="ECO:0000256" key="6">
    <source>
        <dbReference type="ARBA" id="ARBA00022679"/>
    </source>
</evidence>
<dbReference type="Pfam" id="PF00912">
    <property type="entry name" value="Transgly"/>
    <property type="match status" value="1"/>
</dbReference>
<dbReference type="Gene3D" id="3.40.710.10">
    <property type="entry name" value="DD-peptidase/beta-lactamase superfamily"/>
    <property type="match status" value="1"/>
</dbReference>
<organism evidence="17 18">
    <name type="scientific">Corynebacterium vitaeruminis DSM 20294</name>
    <dbReference type="NCBI Taxonomy" id="1224164"/>
    <lineage>
        <taxon>Bacteria</taxon>
        <taxon>Bacillati</taxon>
        <taxon>Actinomycetota</taxon>
        <taxon>Actinomycetes</taxon>
        <taxon>Mycobacteriales</taxon>
        <taxon>Corynebacteriaceae</taxon>
        <taxon>Corynebacterium</taxon>
    </lineage>
</organism>
<feature type="domain" description="PASTA" evidence="16">
    <location>
        <begin position="676"/>
        <end position="740"/>
    </location>
</feature>
<keyword evidence="3" id="KW-0121">Carboxypeptidase</keyword>
<dbReference type="CDD" id="cd06577">
    <property type="entry name" value="PASTA_pknB"/>
    <property type="match status" value="1"/>
</dbReference>
<comment type="similarity">
    <text evidence="1">In the C-terminal section; belongs to the transpeptidase family.</text>
</comment>
<comment type="catalytic activity">
    <reaction evidence="13">
        <text>[GlcNAc-(1-&gt;4)-Mur2Ac(oyl-L-Ala-gamma-D-Glu-L-Lys-D-Ala-D-Ala)](n)-di-trans,octa-cis-undecaprenyl diphosphate + beta-D-GlcNAc-(1-&gt;4)-Mur2Ac(oyl-L-Ala-gamma-D-Glu-L-Lys-D-Ala-D-Ala)-di-trans,octa-cis-undecaprenyl diphosphate = [GlcNAc-(1-&gt;4)-Mur2Ac(oyl-L-Ala-gamma-D-Glu-L-Lys-D-Ala-D-Ala)](n+1)-di-trans,octa-cis-undecaprenyl diphosphate + di-trans,octa-cis-undecaprenyl diphosphate + H(+)</text>
        <dbReference type="Rhea" id="RHEA:23708"/>
        <dbReference type="Rhea" id="RHEA-COMP:9602"/>
        <dbReference type="Rhea" id="RHEA-COMP:9603"/>
        <dbReference type="ChEBI" id="CHEBI:15378"/>
        <dbReference type="ChEBI" id="CHEBI:58405"/>
        <dbReference type="ChEBI" id="CHEBI:60033"/>
        <dbReference type="ChEBI" id="CHEBI:78435"/>
        <dbReference type="EC" id="2.4.99.28"/>
    </reaction>
</comment>
<dbReference type="GO" id="GO:0008360">
    <property type="term" value="P:regulation of cell shape"/>
    <property type="evidence" value="ECO:0007669"/>
    <property type="project" value="UniProtKB-KW"/>
</dbReference>
<dbReference type="GO" id="GO:0006508">
    <property type="term" value="P:proteolysis"/>
    <property type="evidence" value="ECO:0007669"/>
    <property type="project" value="UniProtKB-KW"/>
</dbReference>
<dbReference type="InterPro" id="IPR023346">
    <property type="entry name" value="Lysozyme-like_dom_sf"/>
</dbReference>
<dbReference type="InterPro" id="IPR001264">
    <property type="entry name" value="Glyco_trans_51"/>
</dbReference>
<dbReference type="PANTHER" id="PTHR32282">
    <property type="entry name" value="BINDING PROTEIN TRANSPEPTIDASE, PUTATIVE-RELATED"/>
    <property type="match status" value="1"/>
</dbReference>
<keyword evidence="8" id="KW-0133">Cell shape</keyword>
<dbReference type="Gene3D" id="1.10.3810.10">
    <property type="entry name" value="Biosynthetic peptidoglycan transglycosylase-like"/>
    <property type="match status" value="1"/>
</dbReference>
<keyword evidence="5" id="KW-0328">Glycosyltransferase</keyword>
<dbReference type="InterPro" id="IPR050396">
    <property type="entry name" value="Glycosyltr_51/Transpeptidase"/>
</dbReference>
<dbReference type="GO" id="GO:0030288">
    <property type="term" value="C:outer membrane-bounded periplasmic space"/>
    <property type="evidence" value="ECO:0007669"/>
    <property type="project" value="TreeGrafter"/>
</dbReference>
<dbReference type="InterPro" id="IPR036950">
    <property type="entry name" value="PBP_transglycosylase"/>
</dbReference>
<comment type="similarity">
    <text evidence="2">In the N-terminal section; belongs to the glycosyltransferase 51 family.</text>
</comment>
<dbReference type="KEGG" id="cvt:B843_01455"/>
<dbReference type="SUPFAM" id="SSF53955">
    <property type="entry name" value="Lysozyme-like"/>
    <property type="match status" value="1"/>
</dbReference>
<evidence type="ECO:0000256" key="8">
    <source>
        <dbReference type="ARBA" id="ARBA00022960"/>
    </source>
</evidence>
<keyword evidence="15" id="KW-0732">Signal</keyword>
<evidence type="ECO:0000256" key="12">
    <source>
        <dbReference type="ARBA" id="ARBA00034000"/>
    </source>
</evidence>
<dbReference type="Gene3D" id="3.30.10.20">
    <property type="match status" value="1"/>
</dbReference>
<dbReference type="AlphaFoldDB" id="W5Y596"/>
<evidence type="ECO:0000256" key="3">
    <source>
        <dbReference type="ARBA" id="ARBA00022645"/>
    </source>
</evidence>
<evidence type="ECO:0000313" key="18">
    <source>
        <dbReference type="Proteomes" id="UP000019222"/>
    </source>
</evidence>
<evidence type="ECO:0000256" key="11">
    <source>
        <dbReference type="ARBA" id="ARBA00023316"/>
    </source>
</evidence>
<sequence length="786" mass="82000">MLGATLAAGVACAVAFTPLAAIAGVAVDRTNATMQSNLADLTDGSAPGVTTITDSSDNPIAWVYSQRRYEVPSEGIAQVMKDAIVSIEDRRFYEHKGVDIQGNLRAIATNLLAGGVEQGASTIDQQYVKNYLLLVASDNADDQAAAIETSIPRKLREMRMASKIDQTMSKDEILTRYLNLVPFGNGAYGIEAAARTYFGISANQLSVPQAAMLAGMVQSSSYLDPYTNADAVLDRRNTVLDAMVSYGAITAEDADRYHLEPLGVLETPESVPNGCIAAGNDGFFCDYVLNYLSQKGLDADKLSKGSYTIKTTLDQNVQDSIHNAATSQVPSGTNGVADVMNVVEPGSDTRRILGMTSSRDYGLDLESGQTVFPQASSLVGNGAGSIFKIFTAAAALEQGYGLDTTLQVPTRYVAQGIGEGGASGCPAGSYCVENTGTYPATMSLRDALAQSPNTPFVQLIEKVGVSNVVDLAVKMGLRAYTDAGTFDGQSSIADYVKDHNLGSFTLGPTAVNALELSNVAATIASGGTWCEPTPVESVTDQDGKEVYIDKPSCEQAIPTDVANALANGLSQDAVKGTAADAAKAAGWTSPIGAKTGTTESHQSAAFLGFNSKFAAATYIYNDGTTVAPLCTSPITQCSGGSLYGGDEPAATWFRAANAVGASSGTLPGYNPSYNAGAVGELSSKYRGKSADSVRQELTSQGYDVSVQTTTGDGTAKGMVMRVEATLPLTRGSKVTLYVSDGTTPRVTTPTPTSQGTQQLPAIPQVPGVNQDDLNSLANQIQQLLNP</sequence>
<proteinExistence type="inferred from homology"/>
<dbReference type="Pfam" id="PF00905">
    <property type="entry name" value="Transpeptidase"/>
    <property type="match status" value="1"/>
</dbReference>
<evidence type="ECO:0000259" key="16">
    <source>
        <dbReference type="PROSITE" id="PS51178"/>
    </source>
</evidence>
<evidence type="ECO:0000256" key="15">
    <source>
        <dbReference type="SAM" id="SignalP"/>
    </source>
</evidence>
<keyword evidence="6" id="KW-0808">Transferase</keyword>
<name>W5Y596_9CORY</name>
<keyword evidence="10" id="KW-0511">Multifunctional enzyme</keyword>
<dbReference type="PROSITE" id="PS51178">
    <property type="entry name" value="PASTA"/>
    <property type="match status" value="1"/>
</dbReference>
<evidence type="ECO:0000256" key="13">
    <source>
        <dbReference type="ARBA" id="ARBA00049902"/>
    </source>
</evidence>
<feature type="compositionally biased region" description="Low complexity" evidence="14">
    <location>
        <begin position="742"/>
        <end position="760"/>
    </location>
</feature>
<evidence type="ECO:0000256" key="9">
    <source>
        <dbReference type="ARBA" id="ARBA00022984"/>
    </source>
</evidence>
<accession>W5Y596</accession>
<dbReference type="GO" id="GO:0009002">
    <property type="term" value="F:serine-type D-Ala-D-Ala carboxypeptidase activity"/>
    <property type="evidence" value="ECO:0007669"/>
    <property type="project" value="UniProtKB-EC"/>
</dbReference>
<dbReference type="EMBL" id="CP004353">
    <property type="protein sequence ID" value="AHI21683.1"/>
    <property type="molecule type" value="Genomic_DNA"/>
</dbReference>
<dbReference type="Proteomes" id="UP000019222">
    <property type="component" value="Chromosome"/>
</dbReference>
<dbReference type="InterPro" id="IPR012338">
    <property type="entry name" value="Beta-lactam/transpept-like"/>
</dbReference>
<comment type="catalytic activity">
    <reaction evidence="12">
        <text>Preferential cleavage: (Ac)2-L-Lys-D-Ala-|-D-Ala. Also transpeptidation of peptidyl-alanyl moieties that are N-acyl substituents of D-alanine.</text>
        <dbReference type="EC" id="3.4.16.4"/>
    </reaction>
</comment>
<evidence type="ECO:0000256" key="2">
    <source>
        <dbReference type="ARBA" id="ARBA00007739"/>
    </source>
</evidence>
<dbReference type="FunFam" id="1.10.3810.10:FF:000001">
    <property type="entry name" value="Penicillin-binding protein 1A"/>
    <property type="match status" value="1"/>
</dbReference>
<dbReference type="PATRIC" id="fig|1224164.3.peg.282"/>
<evidence type="ECO:0000256" key="10">
    <source>
        <dbReference type="ARBA" id="ARBA00023268"/>
    </source>
</evidence>
<dbReference type="SUPFAM" id="SSF56601">
    <property type="entry name" value="beta-lactamase/transpeptidase-like"/>
    <property type="match status" value="1"/>
</dbReference>
<dbReference type="GO" id="GO:0008955">
    <property type="term" value="F:peptidoglycan glycosyltransferase activity"/>
    <property type="evidence" value="ECO:0007669"/>
    <property type="project" value="UniProtKB-EC"/>
</dbReference>
<evidence type="ECO:0000256" key="14">
    <source>
        <dbReference type="SAM" id="MobiDB-lite"/>
    </source>
</evidence>
<feature type="chain" id="PRO_5004874466" evidence="15">
    <location>
        <begin position="24"/>
        <end position="786"/>
    </location>
</feature>
<dbReference type="GO" id="GO:0009252">
    <property type="term" value="P:peptidoglycan biosynthetic process"/>
    <property type="evidence" value="ECO:0007669"/>
    <property type="project" value="UniProtKB-KW"/>
</dbReference>
<evidence type="ECO:0000256" key="1">
    <source>
        <dbReference type="ARBA" id="ARBA00007090"/>
    </source>
</evidence>
<feature type="signal peptide" evidence="15">
    <location>
        <begin position="1"/>
        <end position="23"/>
    </location>
</feature>
<keyword evidence="4" id="KW-0645">Protease</keyword>
<protein>
    <submittedName>
        <fullName evidence="17">Putative penicillin-binding secreted protein 1</fullName>
    </submittedName>
</protein>
<dbReference type="GO" id="GO:0071555">
    <property type="term" value="P:cell wall organization"/>
    <property type="evidence" value="ECO:0007669"/>
    <property type="project" value="UniProtKB-KW"/>
</dbReference>
<evidence type="ECO:0000256" key="7">
    <source>
        <dbReference type="ARBA" id="ARBA00022801"/>
    </source>
</evidence>
<gene>
    <name evidence="17" type="ORF">B843_01455</name>
</gene>
<evidence type="ECO:0000256" key="5">
    <source>
        <dbReference type="ARBA" id="ARBA00022676"/>
    </source>
</evidence>
<keyword evidence="11" id="KW-0961">Cell wall biogenesis/degradation</keyword>
<reference evidence="17 18" key="1">
    <citation type="submission" date="2013-02" db="EMBL/GenBank/DDBJ databases">
        <title>The complete genome sequence of Corynebacterium vitaeruminis DSM 20294.</title>
        <authorList>
            <person name="Ruckert C."/>
            <person name="Albersmeier A."/>
            <person name="Kalinowski J."/>
        </authorList>
    </citation>
    <scope>NUCLEOTIDE SEQUENCE [LARGE SCALE GENOMIC DNA]</scope>
    <source>
        <strain evidence="18">ATCC 10234</strain>
    </source>
</reference>
<dbReference type="InterPro" id="IPR001460">
    <property type="entry name" value="PCN-bd_Tpept"/>
</dbReference>
<evidence type="ECO:0000256" key="4">
    <source>
        <dbReference type="ARBA" id="ARBA00022670"/>
    </source>
</evidence>
<dbReference type="HOGENOM" id="CLU_006354_2_6_11"/>
<keyword evidence="7" id="KW-0378">Hydrolase</keyword>
<dbReference type="eggNOG" id="COG0744">
    <property type="taxonomic scope" value="Bacteria"/>
</dbReference>
<dbReference type="GO" id="GO:0008658">
    <property type="term" value="F:penicillin binding"/>
    <property type="evidence" value="ECO:0007669"/>
    <property type="project" value="InterPro"/>
</dbReference>
<keyword evidence="18" id="KW-1185">Reference proteome</keyword>